<name>A0A2G8KXU5_STIJA</name>
<evidence type="ECO:0000313" key="2">
    <source>
        <dbReference type="EMBL" id="PIK52834.1"/>
    </source>
</evidence>
<evidence type="ECO:0000256" key="1">
    <source>
        <dbReference type="SAM" id="MobiDB-lite"/>
    </source>
</evidence>
<dbReference type="EMBL" id="MRZV01000312">
    <property type="protein sequence ID" value="PIK52834.1"/>
    <property type="molecule type" value="Genomic_DNA"/>
</dbReference>
<feature type="region of interest" description="Disordered" evidence="1">
    <location>
        <begin position="57"/>
        <end position="82"/>
    </location>
</feature>
<feature type="compositionally biased region" description="Basic and acidic residues" evidence="1">
    <location>
        <begin position="60"/>
        <end position="82"/>
    </location>
</feature>
<keyword evidence="3" id="KW-1185">Reference proteome</keyword>
<protein>
    <submittedName>
        <fullName evidence="2">Uncharacterized protein</fullName>
    </submittedName>
</protein>
<gene>
    <name evidence="2" type="ORF">BSL78_10267</name>
</gene>
<evidence type="ECO:0000313" key="3">
    <source>
        <dbReference type="Proteomes" id="UP000230750"/>
    </source>
</evidence>
<organism evidence="2 3">
    <name type="scientific">Stichopus japonicus</name>
    <name type="common">Sea cucumber</name>
    <dbReference type="NCBI Taxonomy" id="307972"/>
    <lineage>
        <taxon>Eukaryota</taxon>
        <taxon>Metazoa</taxon>
        <taxon>Echinodermata</taxon>
        <taxon>Eleutherozoa</taxon>
        <taxon>Echinozoa</taxon>
        <taxon>Holothuroidea</taxon>
        <taxon>Aspidochirotacea</taxon>
        <taxon>Aspidochirotida</taxon>
        <taxon>Stichopodidae</taxon>
        <taxon>Apostichopus</taxon>
    </lineage>
</organism>
<dbReference type="Proteomes" id="UP000230750">
    <property type="component" value="Unassembled WGS sequence"/>
</dbReference>
<reference evidence="2 3" key="1">
    <citation type="journal article" date="2017" name="PLoS Biol.">
        <title>The sea cucumber genome provides insights into morphological evolution and visceral regeneration.</title>
        <authorList>
            <person name="Zhang X."/>
            <person name="Sun L."/>
            <person name="Yuan J."/>
            <person name="Sun Y."/>
            <person name="Gao Y."/>
            <person name="Zhang L."/>
            <person name="Li S."/>
            <person name="Dai H."/>
            <person name="Hamel J.F."/>
            <person name="Liu C."/>
            <person name="Yu Y."/>
            <person name="Liu S."/>
            <person name="Lin W."/>
            <person name="Guo K."/>
            <person name="Jin S."/>
            <person name="Xu P."/>
            <person name="Storey K.B."/>
            <person name="Huan P."/>
            <person name="Zhang T."/>
            <person name="Zhou Y."/>
            <person name="Zhang J."/>
            <person name="Lin C."/>
            <person name="Li X."/>
            <person name="Xing L."/>
            <person name="Huo D."/>
            <person name="Sun M."/>
            <person name="Wang L."/>
            <person name="Mercier A."/>
            <person name="Li F."/>
            <person name="Yang H."/>
            <person name="Xiang J."/>
        </authorList>
    </citation>
    <scope>NUCLEOTIDE SEQUENCE [LARGE SCALE GENOMIC DNA]</scope>
    <source>
        <strain evidence="2">Shaxun</strain>
        <tissue evidence="2">Muscle</tissue>
    </source>
</reference>
<accession>A0A2G8KXU5</accession>
<proteinExistence type="predicted"/>
<sequence>MKGRREKASRVAWWMARVSCDLRRVERQAEGDGRPARFTRRDLDLVREFEISWGTVGRGSRSERKEKGEMRDERERRSEKEKASRVLLVGTSVMRERRDDREEEKASRVAWWIGTSVMRPCGGRAAGRRRRQAGPIHPQRSGSRSRIRDLVGQSGGAFESIRDSWKAFNICRVCINVMVGHLRALS</sequence>
<comment type="caution">
    <text evidence="2">The sequence shown here is derived from an EMBL/GenBank/DDBJ whole genome shotgun (WGS) entry which is preliminary data.</text>
</comment>
<dbReference type="AlphaFoldDB" id="A0A2G8KXU5"/>
<feature type="region of interest" description="Disordered" evidence="1">
    <location>
        <begin position="123"/>
        <end position="147"/>
    </location>
</feature>